<evidence type="ECO:0000256" key="1">
    <source>
        <dbReference type="ARBA" id="ARBA00004123"/>
    </source>
</evidence>
<dbReference type="PANTHER" id="PTHR47326">
    <property type="entry name" value="TRANSPOSABLE ELEMENT TC3 TRANSPOSASE-LIKE PROTEIN"/>
    <property type="match status" value="1"/>
</dbReference>
<dbReference type="SUPFAM" id="SSF46689">
    <property type="entry name" value="Homeodomain-like"/>
    <property type="match status" value="1"/>
</dbReference>
<comment type="caution">
    <text evidence="2">The sequence shown here is derived from an EMBL/GenBank/DDBJ whole genome shotgun (WGS) entry which is preliminary data.</text>
</comment>
<dbReference type="Proteomes" id="UP001159042">
    <property type="component" value="Unassembled WGS sequence"/>
</dbReference>
<comment type="subcellular location">
    <subcellularLocation>
        <location evidence="1">Nucleus</location>
    </subcellularLocation>
</comment>
<dbReference type="InterPro" id="IPR009057">
    <property type="entry name" value="Homeodomain-like_sf"/>
</dbReference>
<dbReference type="AlphaFoldDB" id="A0AAV8VD69"/>
<dbReference type="GO" id="GO:0005634">
    <property type="term" value="C:nucleus"/>
    <property type="evidence" value="ECO:0007669"/>
    <property type="project" value="UniProtKB-SubCell"/>
</dbReference>
<keyword evidence="3" id="KW-1185">Reference proteome</keyword>
<dbReference type="EMBL" id="JANEYG010000149">
    <property type="protein sequence ID" value="KAJ8912058.1"/>
    <property type="molecule type" value="Genomic_DNA"/>
</dbReference>
<evidence type="ECO:0000313" key="3">
    <source>
        <dbReference type="Proteomes" id="UP001159042"/>
    </source>
</evidence>
<name>A0AAV8VD69_9CUCU</name>
<organism evidence="2 3">
    <name type="scientific">Exocentrus adspersus</name>
    <dbReference type="NCBI Taxonomy" id="1586481"/>
    <lineage>
        <taxon>Eukaryota</taxon>
        <taxon>Metazoa</taxon>
        <taxon>Ecdysozoa</taxon>
        <taxon>Arthropoda</taxon>
        <taxon>Hexapoda</taxon>
        <taxon>Insecta</taxon>
        <taxon>Pterygota</taxon>
        <taxon>Neoptera</taxon>
        <taxon>Endopterygota</taxon>
        <taxon>Coleoptera</taxon>
        <taxon>Polyphaga</taxon>
        <taxon>Cucujiformia</taxon>
        <taxon>Chrysomeloidea</taxon>
        <taxon>Cerambycidae</taxon>
        <taxon>Lamiinae</taxon>
        <taxon>Acanthocinini</taxon>
        <taxon>Exocentrus</taxon>
    </lineage>
</organism>
<proteinExistence type="predicted"/>
<accession>A0AAV8VD69</accession>
<dbReference type="PANTHER" id="PTHR47326:SF1">
    <property type="entry name" value="HTH PSQ-TYPE DOMAIN-CONTAINING PROTEIN"/>
    <property type="match status" value="1"/>
</dbReference>
<sequence length="180" mass="21361">MHLSKRERITLLMIRGYSDRIRRYEEAANLFNDTFPNRPPIAKSTVQKTVRRFEQFGFIKDKPRTGRPKSATNEEKSVEVMQSFIENKYISIPKAAQEHEISTFSVHRILKLCKFRSYKVHLIQQLTEDDFDRRVEFCDVIIDEATFYVNGTLNRHNCRYVTPEKVNVWCGIVGRRLNRM</sequence>
<reference evidence="2 3" key="1">
    <citation type="journal article" date="2023" name="Insect Mol. Biol.">
        <title>Genome sequencing provides insights into the evolution of gene families encoding plant cell wall-degrading enzymes in longhorned beetles.</title>
        <authorList>
            <person name="Shin N.R."/>
            <person name="Okamura Y."/>
            <person name="Kirsch R."/>
            <person name="Pauchet Y."/>
        </authorList>
    </citation>
    <scope>NUCLEOTIDE SEQUENCE [LARGE SCALE GENOMIC DNA]</scope>
    <source>
        <strain evidence="2">EAD_L_NR</strain>
    </source>
</reference>
<evidence type="ECO:0008006" key="4">
    <source>
        <dbReference type="Google" id="ProtNLM"/>
    </source>
</evidence>
<gene>
    <name evidence="2" type="ORF">NQ315_016747</name>
</gene>
<evidence type="ECO:0000313" key="2">
    <source>
        <dbReference type="EMBL" id="KAJ8912058.1"/>
    </source>
</evidence>
<protein>
    <recommendedName>
        <fullName evidence="4">DUF4817 domain-containing protein</fullName>
    </recommendedName>
</protein>